<comment type="caution">
    <text evidence="2">The sequence shown here is derived from an EMBL/GenBank/DDBJ whole genome shotgun (WGS) entry which is preliminary data.</text>
</comment>
<feature type="compositionally biased region" description="Low complexity" evidence="1">
    <location>
        <begin position="220"/>
        <end position="242"/>
    </location>
</feature>
<feature type="region of interest" description="Disordered" evidence="1">
    <location>
        <begin position="1"/>
        <end position="268"/>
    </location>
</feature>
<accession>A0A4Y7SPS3</accession>
<feature type="compositionally biased region" description="Low complexity" evidence="1">
    <location>
        <begin position="35"/>
        <end position="45"/>
    </location>
</feature>
<feature type="compositionally biased region" description="Polar residues" evidence="1">
    <location>
        <begin position="54"/>
        <end position="63"/>
    </location>
</feature>
<dbReference type="EMBL" id="QPFP01000076">
    <property type="protein sequence ID" value="TEB23614.1"/>
    <property type="molecule type" value="Genomic_DNA"/>
</dbReference>
<dbReference type="Proteomes" id="UP000298030">
    <property type="component" value="Unassembled WGS sequence"/>
</dbReference>
<name>A0A4Y7SPS3_COPMI</name>
<keyword evidence="3" id="KW-1185">Reference proteome</keyword>
<gene>
    <name evidence="2" type="ORF">FA13DRAFT_1408562</name>
</gene>
<dbReference type="AlphaFoldDB" id="A0A4Y7SPS3"/>
<reference evidence="2 3" key="1">
    <citation type="journal article" date="2019" name="Nat. Ecol. Evol.">
        <title>Megaphylogeny resolves global patterns of mushroom evolution.</title>
        <authorList>
            <person name="Varga T."/>
            <person name="Krizsan K."/>
            <person name="Foldi C."/>
            <person name="Dima B."/>
            <person name="Sanchez-Garcia M."/>
            <person name="Sanchez-Ramirez S."/>
            <person name="Szollosi G.J."/>
            <person name="Szarkandi J.G."/>
            <person name="Papp V."/>
            <person name="Albert L."/>
            <person name="Andreopoulos W."/>
            <person name="Angelini C."/>
            <person name="Antonin V."/>
            <person name="Barry K.W."/>
            <person name="Bougher N.L."/>
            <person name="Buchanan P."/>
            <person name="Buyck B."/>
            <person name="Bense V."/>
            <person name="Catcheside P."/>
            <person name="Chovatia M."/>
            <person name="Cooper J."/>
            <person name="Damon W."/>
            <person name="Desjardin D."/>
            <person name="Finy P."/>
            <person name="Geml J."/>
            <person name="Haridas S."/>
            <person name="Hughes K."/>
            <person name="Justo A."/>
            <person name="Karasinski D."/>
            <person name="Kautmanova I."/>
            <person name="Kiss B."/>
            <person name="Kocsube S."/>
            <person name="Kotiranta H."/>
            <person name="LaButti K.M."/>
            <person name="Lechner B.E."/>
            <person name="Liimatainen K."/>
            <person name="Lipzen A."/>
            <person name="Lukacs Z."/>
            <person name="Mihaltcheva S."/>
            <person name="Morgado L.N."/>
            <person name="Niskanen T."/>
            <person name="Noordeloos M.E."/>
            <person name="Ohm R.A."/>
            <person name="Ortiz-Santana B."/>
            <person name="Ovrebo C."/>
            <person name="Racz N."/>
            <person name="Riley R."/>
            <person name="Savchenko A."/>
            <person name="Shiryaev A."/>
            <person name="Soop K."/>
            <person name="Spirin V."/>
            <person name="Szebenyi C."/>
            <person name="Tomsovsky M."/>
            <person name="Tulloss R.E."/>
            <person name="Uehling J."/>
            <person name="Grigoriev I.V."/>
            <person name="Vagvolgyi C."/>
            <person name="Papp T."/>
            <person name="Martin F.M."/>
            <person name="Miettinen O."/>
            <person name="Hibbett D.S."/>
            <person name="Nagy L.G."/>
        </authorList>
    </citation>
    <scope>NUCLEOTIDE SEQUENCE [LARGE SCALE GENOMIC DNA]</scope>
    <source>
        <strain evidence="2 3">FP101781</strain>
    </source>
</reference>
<proteinExistence type="predicted"/>
<protein>
    <submittedName>
        <fullName evidence="2">Uncharacterized protein</fullName>
    </submittedName>
</protein>
<evidence type="ECO:0000256" key="1">
    <source>
        <dbReference type="SAM" id="MobiDB-lite"/>
    </source>
</evidence>
<sequence>MARMQLISPPPEEVLRRVSSGSGSRHIGPVPTTPTPFMTSSSSSSVLAHANASARPQASTQDEPSPPGSSKRKRSAHVTPKPARVLPSHSSTTTREQAHLGEFGEGATQWARATPNPRLRKQVRRSPLDDAGEPGREPEDVVMASPTKAKAGRALPRGGVLDMGHGNDLGGGTMNAASANLTGKRKGKARKARESPAYEPPPDMYMIPIRHTTLSPPPEAARGAGASASAKAKGKQKAATATIRAKGRESIREEMQDEEGRLTPLDGL</sequence>
<organism evidence="2 3">
    <name type="scientific">Coprinellus micaceus</name>
    <name type="common">Glistening ink-cap mushroom</name>
    <name type="synonym">Coprinus micaceus</name>
    <dbReference type="NCBI Taxonomy" id="71717"/>
    <lineage>
        <taxon>Eukaryota</taxon>
        <taxon>Fungi</taxon>
        <taxon>Dikarya</taxon>
        <taxon>Basidiomycota</taxon>
        <taxon>Agaricomycotina</taxon>
        <taxon>Agaricomycetes</taxon>
        <taxon>Agaricomycetidae</taxon>
        <taxon>Agaricales</taxon>
        <taxon>Agaricineae</taxon>
        <taxon>Psathyrellaceae</taxon>
        <taxon>Coprinellus</taxon>
    </lineage>
</organism>
<feature type="compositionally biased region" description="Basic and acidic residues" evidence="1">
    <location>
        <begin position="246"/>
        <end position="261"/>
    </location>
</feature>
<evidence type="ECO:0000313" key="2">
    <source>
        <dbReference type="EMBL" id="TEB23614.1"/>
    </source>
</evidence>
<evidence type="ECO:0000313" key="3">
    <source>
        <dbReference type="Proteomes" id="UP000298030"/>
    </source>
</evidence>